<organism evidence="1 2">
    <name type="scientific">Dacryopinax primogenitus (strain DJM 731)</name>
    <name type="common">Brown rot fungus</name>
    <dbReference type="NCBI Taxonomy" id="1858805"/>
    <lineage>
        <taxon>Eukaryota</taxon>
        <taxon>Fungi</taxon>
        <taxon>Dikarya</taxon>
        <taxon>Basidiomycota</taxon>
        <taxon>Agaricomycotina</taxon>
        <taxon>Dacrymycetes</taxon>
        <taxon>Dacrymycetales</taxon>
        <taxon>Dacrymycetaceae</taxon>
        <taxon>Dacryopinax</taxon>
    </lineage>
</organism>
<protein>
    <submittedName>
        <fullName evidence="1">DUF833-domain-containing protein</fullName>
    </submittedName>
</protein>
<dbReference type="OrthoDB" id="191601at2759"/>
<proteinExistence type="predicted"/>
<dbReference type="PANTHER" id="PTHR17985">
    <property type="entry name" value="SER/THR-RICH PROTEIN T10 IN DGCR REGION"/>
    <property type="match status" value="1"/>
</dbReference>
<dbReference type="InterPro" id="IPR008551">
    <property type="entry name" value="TANGO2"/>
</dbReference>
<gene>
    <name evidence="1" type="ORF">DACRYDRAFT_78215</name>
</gene>
<dbReference type="Proteomes" id="UP000030653">
    <property type="component" value="Unassembled WGS sequence"/>
</dbReference>
<dbReference type="EMBL" id="JH795860">
    <property type="protein sequence ID" value="EJU03309.1"/>
    <property type="molecule type" value="Genomic_DNA"/>
</dbReference>
<dbReference type="GO" id="GO:0009306">
    <property type="term" value="P:protein secretion"/>
    <property type="evidence" value="ECO:0007669"/>
    <property type="project" value="TreeGrafter"/>
</dbReference>
<dbReference type="HOGENOM" id="CLU_047037_0_1_1"/>
<evidence type="ECO:0000313" key="1">
    <source>
        <dbReference type="EMBL" id="EJU03309.1"/>
    </source>
</evidence>
<accession>M5G3Q9</accession>
<dbReference type="OMA" id="QAGGSWF"/>
<dbReference type="GeneID" id="63691384"/>
<reference evidence="1 2" key="1">
    <citation type="journal article" date="2012" name="Science">
        <title>The Paleozoic origin of enzymatic lignin decomposition reconstructed from 31 fungal genomes.</title>
        <authorList>
            <person name="Floudas D."/>
            <person name="Binder M."/>
            <person name="Riley R."/>
            <person name="Barry K."/>
            <person name="Blanchette R.A."/>
            <person name="Henrissat B."/>
            <person name="Martinez A.T."/>
            <person name="Otillar R."/>
            <person name="Spatafora J.W."/>
            <person name="Yadav J.S."/>
            <person name="Aerts A."/>
            <person name="Benoit I."/>
            <person name="Boyd A."/>
            <person name="Carlson A."/>
            <person name="Copeland A."/>
            <person name="Coutinho P.M."/>
            <person name="de Vries R.P."/>
            <person name="Ferreira P."/>
            <person name="Findley K."/>
            <person name="Foster B."/>
            <person name="Gaskell J."/>
            <person name="Glotzer D."/>
            <person name="Gorecki P."/>
            <person name="Heitman J."/>
            <person name="Hesse C."/>
            <person name="Hori C."/>
            <person name="Igarashi K."/>
            <person name="Jurgens J.A."/>
            <person name="Kallen N."/>
            <person name="Kersten P."/>
            <person name="Kohler A."/>
            <person name="Kuees U."/>
            <person name="Kumar T.K.A."/>
            <person name="Kuo A."/>
            <person name="LaButti K."/>
            <person name="Larrondo L.F."/>
            <person name="Lindquist E."/>
            <person name="Ling A."/>
            <person name="Lombard V."/>
            <person name="Lucas S."/>
            <person name="Lundell T."/>
            <person name="Martin R."/>
            <person name="McLaughlin D.J."/>
            <person name="Morgenstern I."/>
            <person name="Morin E."/>
            <person name="Murat C."/>
            <person name="Nagy L.G."/>
            <person name="Nolan M."/>
            <person name="Ohm R.A."/>
            <person name="Patyshakuliyeva A."/>
            <person name="Rokas A."/>
            <person name="Ruiz-Duenas F.J."/>
            <person name="Sabat G."/>
            <person name="Salamov A."/>
            <person name="Samejima M."/>
            <person name="Schmutz J."/>
            <person name="Slot J.C."/>
            <person name="St John F."/>
            <person name="Stenlid J."/>
            <person name="Sun H."/>
            <person name="Sun S."/>
            <person name="Syed K."/>
            <person name="Tsang A."/>
            <person name="Wiebenga A."/>
            <person name="Young D."/>
            <person name="Pisabarro A."/>
            <person name="Eastwood D.C."/>
            <person name="Martin F."/>
            <person name="Cullen D."/>
            <person name="Grigoriev I.V."/>
            <person name="Hibbett D.S."/>
        </authorList>
    </citation>
    <scope>NUCLEOTIDE SEQUENCE [LARGE SCALE GENOMIC DNA]</scope>
    <source>
        <strain evidence="1 2">DJM-731 SS1</strain>
    </source>
</reference>
<sequence length="319" mass="35176">MCIALFCFDHPVYSVILCSNRDEFLHRATTHARFHNFEIKIPGDDDEATPEKPGDVLSGRDLVAGGTWLGINRKGRIAVLTNITEEYQTWPTSRGDLPHNFLNPPANKFETLDDYVRHLTTPPSDSYAGFNLLLAAPSKGGIDNFEVTRLTNSGGGGPITARSLRDNERAHGGMSNGVDGAAEGEWRKVIEGSEKLQKILEVGLDEDGMIQATFDALSICRTPPQTRQQLRTSIMIPPLLIPITGKVPPGGNEPPVPDPVTKEIGLWYATRLSTVLLVKKTGEVTFVERDIWALDPDTQQPVHCGTNKDRITRFQLEVI</sequence>
<dbReference type="PANTHER" id="PTHR17985:SF8">
    <property type="entry name" value="TRANSPORT AND GOLGI ORGANIZATION PROTEIN 2 HOMOLOG"/>
    <property type="match status" value="1"/>
</dbReference>
<dbReference type="Pfam" id="PF05742">
    <property type="entry name" value="TANGO2"/>
    <property type="match status" value="1"/>
</dbReference>
<dbReference type="AlphaFoldDB" id="M5G3Q9"/>
<dbReference type="RefSeq" id="XP_040630203.1">
    <property type="nucleotide sequence ID" value="XM_040776322.1"/>
</dbReference>
<dbReference type="GO" id="GO:0007030">
    <property type="term" value="P:Golgi organization"/>
    <property type="evidence" value="ECO:0007669"/>
    <property type="project" value="TreeGrafter"/>
</dbReference>
<keyword evidence="2" id="KW-1185">Reference proteome</keyword>
<name>M5G3Q9_DACPD</name>
<dbReference type="GO" id="GO:0005794">
    <property type="term" value="C:Golgi apparatus"/>
    <property type="evidence" value="ECO:0007669"/>
    <property type="project" value="TreeGrafter"/>
</dbReference>
<evidence type="ECO:0000313" key="2">
    <source>
        <dbReference type="Proteomes" id="UP000030653"/>
    </source>
</evidence>